<evidence type="ECO:0000313" key="7">
    <source>
        <dbReference type="Proteomes" id="UP000246121"/>
    </source>
</evidence>
<dbReference type="HAMAP" id="MF_00273">
    <property type="entry name" value="Ribosomal_eL20"/>
    <property type="match status" value="1"/>
</dbReference>
<evidence type="ECO:0000313" key="6">
    <source>
        <dbReference type="EMBL" id="PWU90023.1"/>
    </source>
</evidence>
<protein>
    <submittedName>
        <fullName evidence="6">Putative 60S ribosomal protein L18a</fullName>
    </submittedName>
</protein>
<dbReference type="GO" id="GO:1990904">
    <property type="term" value="C:ribonucleoprotein complex"/>
    <property type="evidence" value="ECO:0007669"/>
    <property type="project" value="UniProtKB-KW"/>
</dbReference>
<evidence type="ECO:0000256" key="2">
    <source>
        <dbReference type="ARBA" id="ARBA00022980"/>
    </source>
</evidence>
<dbReference type="VEuPathDB" id="TriTrypDB:TcCLB.506957.90"/>
<dbReference type="Proteomes" id="UP000246121">
    <property type="component" value="Unassembled WGS sequence"/>
</dbReference>
<gene>
    <name evidence="6" type="ORF">C4B63_54g49</name>
</gene>
<dbReference type="InterPro" id="IPR028877">
    <property type="entry name" value="Ribosomal_eL20"/>
</dbReference>
<dbReference type="InterPro" id="IPR021138">
    <property type="entry name" value="Ribosomal_eL20_eukaryotes"/>
</dbReference>
<proteinExistence type="inferred from homology"/>
<evidence type="ECO:0000256" key="3">
    <source>
        <dbReference type="ARBA" id="ARBA00023274"/>
    </source>
</evidence>
<dbReference type="EMBL" id="PRFA01000054">
    <property type="protein sequence ID" value="PWU90023.1"/>
    <property type="molecule type" value="Genomic_DNA"/>
</dbReference>
<sequence>MVKPHLRHYCVVGRETPSEKNPAPTVYKFEVFAPNFVVAKSRFWRMMREKNKVKSTHGDVLSCKVVKDRKLAARNYSVDIAYYSQRCGYTHMVKEFRDVSKAGAVSQAYHDLASRHRARYHNIEVLGVKSIPNHQVKRLSISEYHASNLPSRSCTAASRHHAKTVSSLSRRTRSAPSLRRRLFFWKKGERKKEE</sequence>
<dbReference type="GO" id="GO:0003735">
    <property type="term" value="F:structural constituent of ribosome"/>
    <property type="evidence" value="ECO:0007669"/>
    <property type="project" value="InterPro"/>
</dbReference>
<dbReference type="GO" id="GO:0006412">
    <property type="term" value="P:translation"/>
    <property type="evidence" value="ECO:0007669"/>
    <property type="project" value="InterPro"/>
</dbReference>
<dbReference type="VEuPathDB" id="TriTrypDB:TcCLB.511001.120"/>
<dbReference type="VEuPathDB" id="TriTrypDB:ECC02_006405"/>
<evidence type="ECO:0000256" key="4">
    <source>
        <dbReference type="SAM" id="MobiDB-lite"/>
    </source>
</evidence>
<name>A0A2V2V6S3_TRYCR</name>
<dbReference type="VEuPathDB" id="TriTrypDB:C4B63_54g49"/>
<dbReference type="VEuPathDB" id="TriTrypDB:TcCL_ESM01170"/>
<dbReference type="VEuPathDB" id="TriTrypDB:TcG_03860"/>
<dbReference type="InterPro" id="IPR023573">
    <property type="entry name" value="Ribosomal_eL20_dom"/>
</dbReference>
<feature type="domain" description="Large ribosomal subunit protein eL20" evidence="5">
    <location>
        <begin position="7"/>
        <end position="129"/>
    </location>
</feature>
<keyword evidence="3" id="KW-0687">Ribonucleoprotein</keyword>
<dbReference type="GO" id="GO:0005840">
    <property type="term" value="C:ribosome"/>
    <property type="evidence" value="ECO:0007669"/>
    <property type="project" value="UniProtKB-KW"/>
</dbReference>
<dbReference type="AlphaFoldDB" id="A0A2V2V6S3"/>
<feature type="region of interest" description="Disordered" evidence="4">
    <location>
        <begin position="152"/>
        <end position="173"/>
    </location>
</feature>
<comment type="caution">
    <text evidence="6">The sequence shown here is derived from an EMBL/GenBank/DDBJ whole genome shotgun (WGS) entry which is preliminary data.</text>
</comment>
<dbReference type="VEuPathDB" id="TriTrypDB:BCY84_01438"/>
<dbReference type="SUPFAM" id="SSF160374">
    <property type="entry name" value="RplX-like"/>
    <property type="match status" value="1"/>
</dbReference>
<dbReference type="FunFam" id="3.10.20.10:FF:000010">
    <property type="entry name" value="60S ribosomal protein L18a"/>
    <property type="match status" value="1"/>
</dbReference>
<reference evidence="6 7" key="1">
    <citation type="journal article" date="2018" name="Microb. Genom.">
        <title>Expanding an expanded genome: long-read sequencing of Trypanosoma cruzi.</title>
        <authorList>
            <person name="Berna L."/>
            <person name="Rodriguez M."/>
            <person name="Chiribao M.L."/>
            <person name="Parodi-Talice A."/>
            <person name="Pita S."/>
            <person name="Rijo G."/>
            <person name="Alvarez-Valin F."/>
            <person name="Robello C."/>
        </authorList>
    </citation>
    <scope>NUCLEOTIDE SEQUENCE [LARGE SCALE GENOMIC DNA]</scope>
    <source>
        <strain evidence="6 7">Dm28c</strain>
    </source>
</reference>
<dbReference type="Gene3D" id="3.10.20.10">
    <property type="match status" value="2"/>
</dbReference>
<organism evidence="6 7">
    <name type="scientific">Trypanosoma cruzi</name>
    <dbReference type="NCBI Taxonomy" id="5693"/>
    <lineage>
        <taxon>Eukaryota</taxon>
        <taxon>Discoba</taxon>
        <taxon>Euglenozoa</taxon>
        <taxon>Kinetoplastea</taxon>
        <taxon>Metakinetoplastina</taxon>
        <taxon>Trypanosomatida</taxon>
        <taxon>Trypanosomatidae</taxon>
        <taxon>Trypanosoma</taxon>
        <taxon>Schizotrypanum</taxon>
    </lineage>
</organism>
<accession>A0A2V2V6S3</accession>
<evidence type="ECO:0000259" key="5">
    <source>
        <dbReference type="Pfam" id="PF01775"/>
    </source>
</evidence>
<dbReference type="VEuPathDB" id="TriTrypDB:TcBrA4_0098400"/>
<dbReference type="PANTHER" id="PTHR10052">
    <property type="entry name" value="60S RIBOSOMAL PROTEIN L18A"/>
    <property type="match status" value="1"/>
</dbReference>
<keyword evidence="2 6" id="KW-0689">Ribosomal protein</keyword>
<dbReference type="VEuPathDB" id="TriTrypDB:TcYC6_0053460"/>
<dbReference type="Pfam" id="PF01775">
    <property type="entry name" value="Ribosomal_L18A"/>
    <property type="match status" value="1"/>
</dbReference>
<dbReference type="VEuPathDB" id="TriTrypDB:C3747_55g111"/>
<comment type="similarity">
    <text evidence="1">Belongs to the eukaryotic ribosomal protein eL20 family.</text>
</comment>
<evidence type="ECO:0000256" key="1">
    <source>
        <dbReference type="ARBA" id="ARBA00009362"/>
    </source>
</evidence>